<feature type="chain" id="PRO_5045336760" evidence="1">
    <location>
        <begin position="24"/>
        <end position="350"/>
    </location>
</feature>
<dbReference type="InterPro" id="IPR005151">
    <property type="entry name" value="Tail-specific_protease"/>
</dbReference>
<proteinExistence type="predicted"/>
<dbReference type="EC" id="3.4.-.-" evidence="3"/>
<evidence type="ECO:0000313" key="3">
    <source>
        <dbReference type="EMBL" id="MFC0250541.1"/>
    </source>
</evidence>
<organism evidence="3 4">
    <name type="scientific">Massilia consociata</name>
    <dbReference type="NCBI Taxonomy" id="760117"/>
    <lineage>
        <taxon>Bacteria</taxon>
        <taxon>Pseudomonadati</taxon>
        <taxon>Pseudomonadota</taxon>
        <taxon>Betaproteobacteria</taxon>
        <taxon>Burkholderiales</taxon>
        <taxon>Oxalobacteraceae</taxon>
        <taxon>Telluria group</taxon>
        <taxon>Massilia</taxon>
    </lineage>
</organism>
<reference evidence="3 4" key="1">
    <citation type="submission" date="2024-09" db="EMBL/GenBank/DDBJ databases">
        <authorList>
            <person name="Sun Q."/>
            <person name="Mori K."/>
        </authorList>
    </citation>
    <scope>NUCLEOTIDE SEQUENCE [LARGE SCALE GENOMIC DNA]</scope>
    <source>
        <strain evidence="3 4">CCM 7792</strain>
    </source>
</reference>
<name>A0ABV6FAK4_9BURK</name>
<sequence length="350" mass="38708">MKLPSTLLFLPAILATLAFDAAAADKTRLDDATRKQVLSELGARISEVYVFPDKAKLVVDRLQEQEQRGAYRAARNLDQFASMLTKDLRHPTRDKHLGVWYSAQPVPDLANGPAQTPDMDRKLADYLKARNYGIRKVETLPGNIGYIDLRSFPSARFAKPALGAAMTLVADTDALIVDLRHNGGGDPHAVAYMSSYLFDRRTHLNDMHWREGARTESFWTEEDVPGKKFGGAKKVYVLTSKDTFSGAEEFSYNLQQLRRGVIVGETTGGGAHPGRTHRIHPHMQVFIPGGQAINPVSKTNWEGTGVVPDVRVKAADALKTAERLALTELLKSPNDDEHAASLRKRLDALK</sequence>
<dbReference type="InterPro" id="IPR029045">
    <property type="entry name" value="ClpP/crotonase-like_dom_sf"/>
</dbReference>
<keyword evidence="4" id="KW-1185">Reference proteome</keyword>
<dbReference type="RefSeq" id="WP_379677294.1">
    <property type="nucleotide sequence ID" value="NZ_JBHLWP010000001.1"/>
</dbReference>
<evidence type="ECO:0000259" key="2">
    <source>
        <dbReference type="SMART" id="SM00245"/>
    </source>
</evidence>
<protein>
    <submittedName>
        <fullName evidence="3">S41 family peptidase</fullName>
        <ecNumber evidence="3">3.4.-.-</ecNumber>
    </submittedName>
</protein>
<gene>
    <name evidence="3" type="ORF">ACFFJK_01445</name>
</gene>
<dbReference type="GO" id="GO:0016787">
    <property type="term" value="F:hydrolase activity"/>
    <property type="evidence" value="ECO:0007669"/>
    <property type="project" value="UniProtKB-KW"/>
</dbReference>
<feature type="signal peptide" evidence="1">
    <location>
        <begin position="1"/>
        <end position="23"/>
    </location>
</feature>
<feature type="domain" description="Tail specific protease" evidence="2">
    <location>
        <begin position="116"/>
        <end position="313"/>
    </location>
</feature>
<dbReference type="PANTHER" id="PTHR11261">
    <property type="entry name" value="INTERPHOTORECEPTOR RETINOID-BINDING PROTEIN"/>
    <property type="match status" value="1"/>
</dbReference>
<dbReference type="Gene3D" id="3.30.750.44">
    <property type="match status" value="1"/>
</dbReference>
<dbReference type="EMBL" id="JBHLWP010000001">
    <property type="protein sequence ID" value="MFC0250541.1"/>
    <property type="molecule type" value="Genomic_DNA"/>
</dbReference>
<dbReference type="CDD" id="cd07563">
    <property type="entry name" value="Peptidase_S41_IRBP"/>
    <property type="match status" value="1"/>
</dbReference>
<dbReference type="Gene3D" id="3.90.226.10">
    <property type="entry name" value="2-enoyl-CoA Hydratase, Chain A, domain 1"/>
    <property type="match status" value="1"/>
</dbReference>
<evidence type="ECO:0000256" key="1">
    <source>
        <dbReference type="SAM" id="SignalP"/>
    </source>
</evidence>
<evidence type="ECO:0000313" key="4">
    <source>
        <dbReference type="Proteomes" id="UP001589773"/>
    </source>
</evidence>
<dbReference type="Pfam" id="PF11918">
    <property type="entry name" value="Peptidase_S41_N"/>
    <property type="match status" value="1"/>
</dbReference>
<comment type="caution">
    <text evidence="3">The sequence shown here is derived from an EMBL/GenBank/DDBJ whole genome shotgun (WGS) entry which is preliminary data.</text>
</comment>
<dbReference type="SUPFAM" id="SSF52096">
    <property type="entry name" value="ClpP/crotonase"/>
    <property type="match status" value="1"/>
</dbReference>
<dbReference type="Pfam" id="PF03572">
    <property type="entry name" value="Peptidase_S41"/>
    <property type="match status" value="1"/>
</dbReference>
<dbReference type="SMART" id="SM00245">
    <property type="entry name" value="TSPc"/>
    <property type="match status" value="1"/>
</dbReference>
<dbReference type="PANTHER" id="PTHR11261:SF3">
    <property type="entry name" value="RETINOL-BINDING PROTEIN 3"/>
    <property type="match status" value="1"/>
</dbReference>
<dbReference type="Proteomes" id="UP001589773">
    <property type="component" value="Unassembled WGS sequence"/>
</dbReference>
<keyword evidence="1" id="KW-0732">Signal</keyword>
<accession>A0ABV6FAK4</accession>
<keyword evidence="3" id="KW-0378">Hydrolase</keyword>